<feature type="region of interest" description="Disordered" evidence="1">
    <location>
        <begin position="161"/>
        <end position="186"/>
    </location>
</feature>
<dbReference type="PROSITE" id="PS50003">
    <property type="entry name" value="PH_DOMAIN"/>
    <property type="match status" value="1"/>
</dbReference>
<feature type="compositionally biased region" description="Low complexity" evidence="1">
    <location>
        <begin position="741"/>
        <end position="752"/>
    </location>
</feature>
<dbReference type="EMBL" id="HBIZ01021348">
    <property type="protein sequence ID" value="CAE0760882.1"/>
    <property type="molecule type" value="Transcribed_RNA"/>
</dbReference>
<protein>
    <recommendedName>
        <fullName evidence="2">PH domain-containing protein</fullName>
    </recommendedName>
</protein>
<dbReference type="SMART" id="SM00233">
    <property type="entry name" value="PH"/>
    <property type="match status" value="1"/>
</dbReference>
<dbReference type="Gene3D" id="2.30.29.30">
    <property type="entry name" value="Pleckstrin-homology domain (PH domain)/Phosphotyrosine-binding domain (PTB)"/>
    <property type="match status" value="1"/>
</dbReference>
<proteinExistence type="predicted"/>
<sequence length="970" mass="104136">MEVHGWLWKRSATLNRWRRRFAVLHEPEPTHEQQPVPVGGSLRPSSRSFAAGAGMPPDTTYNFQPADSRPQATQIVFYRAPRTNERARFLLAGCVVRPAPNAHKTLHAFVLSGPNVKVYLASETANGATWWRERLACAIAAASPGSAASRSLLHHDLHESAGKTERRFSASEVAAGASYDEDDGMPYSDTIPTPEGSAVDLTMGRASELVTDVVADLTTDLAAELSTDLSAEAEGTGESELMRHYSLHATRRQLHSLSRLSDKWRLLPLPLPPGLRVWTPHHETAPPPPIWAHLAVAALTTALCRSWEMGSVAALACAVLSMIVTLSIAQTLHLRVKETDQLLLAYFTAHTSPEIIISQALRLGMAPLPSESNSLGRHVDAVTYSMPEVAGLSPRDARVIRWRNRLEMCCTMNPVPASSTESAEIARDASANEVAMPVFDYLLRVVPHTDGSGRSVVIQTLRYRIGGYACASARLATAVGLSFISQLPLRRISHDCRPRLQFRSLSCSSLHLAKHACTTSSDVPPHTPPAAAASAASTPLNASFSSMKSGKMSEATLLIGIGKAHAGLMDDGICKRVQLSSNVSRAAWRSLLWTEGDAMACCFPSAKSESTALCEIRRIEYSIVESLSALHGEVGEAPLLAAETRDGDEFGLGFVISIPWLGSTQALHLAADLAVPRARARRDPDALTALRALVVSTDDDDDGDDDDDAHQRNLDKNGSCAPDSNATHRKSCSPNGNDVGSNSSADANSKSNTDVKHHAVNLTSTRGFCSDTPQPGTCSSNAVSTAAAFLANASLPSSSQYPYAPYRGYCLVLQLRTPSSNYALAHALSSAPPPAIRSAATTHSARLKYYSLHYRFRQSEGAAEFARFLVAMLSNTAEPAALTLRLLLRPRPTTTSPSSSASPLAATSHLPRLAKELAPIQTQLPWTPSYSSAMHGDEAAAPARQLPSGDEFLVAEIELDAARLLRALAC</sequence>
<dbReference type="AlphaFoldDB" id="A0A7S4EYJ0"/>
<name>A0A7S4EYJ0_CHRCT</name>
<feature type="domain" description="PH" evidence="2">
    <location>
        <begin position="1"/>
        <end position="140"/>
    </location>
</feature>
<feature type="compositionally biased region" description="Acidic residues" evidence="1">
    <location>
        <begin position="697"/>
        <end position="708"/>
    </location>
</feature>
<dbReference type="InterPro" id="IPR001849">
    <property type="entry name" value="PH_domain"/>
</dbReference>
<reference evidence="3" key="1">
    <citation type="submission" date="2021-01" db="EMBL/GenBank/DDBJ databases">
        <authorList>
            <person name="Corre E."/>
            <person name="Pelletier E."/>
            <person name="Niang G."/>
            <person name="Scheremetjew M."/>
            <person name="Finn R."/>
            <person name="Kale V."/>
            <person name="Holt S."/>
            <person name="Cochrane G."/>
            <person name="Meng A."/>
            <person name="Brown T."/>
            <person name="Cohen L."/>
        </authorList>
    </citation>
    <scope>NUCLEOTIDE SEQUENCE</scope>
    <source>
        <strain evidence="3">CCMP645</strain>
    </source>
</reference>
<evidence type="ECO:0000313" key="3">
    <source>
        <dbReference type="EMBL" id="CAE0760882.1"/>
    </source>
</evidence>
<dbReference type="InterPro" id="IPR011993">
    <property type="entry name" value="PH-like_dom_sf"/>
</dbReference>
<accession>A0A7S4EYJ0</accession>
<organism evidence="3">
    <name type="scientific">Chrysotila carterae</name>
    <name type="common">Marine alga</name>
    <name type="synonym">Syracosphaera carterae</name>
    <dbReference type="NCBI Taxonomy" id="13221"/>
    <lineage>
        <taxon>Eukaryota</taxon>
        <taxon>Haptista</taxon>
        <taxon>Haptophyta</taxon>
        <taxon>Prymnesiophyceae</taxon>
        <taxon>Isochrysidales</taxon>
        <taxon>Isochrysidaceae</taxon>
        <taxon>Chrysotila</taxon>
    </lineage>
</organism>
<feature type="region of interest" description="Disordered" evidence="1">
    <location>
        <begin position="697"/>
        <end position="754"/>
    </location>
</feature>
<gene>
    <name evidence="3" type="ORF">PCAR00345_LOCUS13494</name>
</gene>
<evidence type="ECO:0000256" key="1">
    <source>
        <dbReference type="SAM" id="MobiDB-lite"/>
    </source>
</evidence>
<dbReference type="SUPFAM" id="SSF50729">
    <property type="entry name" value="PH domain-like"/>
    <property type="match status" value="1"/>
</dbReference>
<evidence type="ECO:0000259" key="2">
    <source>
        <dbReference type="PROSITE" id="PS50003"/>
    </source>
</evidence>